<dbReference type="Proteomes" id="UP000523007">
    <property type="component" value="Unassembled WGS sequence"/>
</dbReference>
<accession>A0A7W7RN86</accession>
<gene>
    <name evidence="1" type="ORF">F4561_005988</name>
</gene>
<evidence type="ECO:0000313" key="2">
    <source>
        <dbReference type="Proteomes" id="UP000523007"/>
    </source>
</evidence>
<reference evidence="1 2" key="1">
    <citation type="submission" date="2020-08" db="EMBL/GenBank/DDBJ databases">
        <title>Sequencing the genomes of 1000 actinobacteria strains.</title>
        <authorList>
            <person name="Klenk H.-P."/>
        </authorList>
    </citation>
    <scope>NUCLEOTIDE SEQUENCE [LARGE SCALE GENOMIC DNA]</scope>
    <source>
        <strain evidence="1 2">DSM 102030</strain>
    </source>
</reference>
<protein>
    <submittedName>
        <fullName evidence="1">Uncharacterized protein</fullName>
    </submittedName>
</protein>
<dbReference type="EMBL" id="JACHJT010000002">
    <property type="protein sequence ID" value="MBB4935094.1"/>
    <property type="molecule type" value="Genomic_DNA"/>
</dbReference>
<proteinExistence type="predicted"/>
<keyword evidence="2" id="KW-1185">Reference proteome</keyword>
<evidence type="ECO:0000313" key="1">
    <source>
        <dbReference type="EMBL" id="MBB4935094.1"/>
    </source>
</evidence>
<dbReference type="AlphaFoldDB" id="A0A7W7RN86"/>
<name>A0A7W7RN86_9ACTN</name>
<organism evidence="1 2">
    <name type="scientific">Lipingzhangella halophila</name>
    <dbReference type="NCBI Taxonomy" id="1783352"/>
    <lineage>
        <taxon>Bacteria</taxon>
        <taxon>Bacillati</taxon>
        <taxon>Actinomycetota</taxon>
        <taxon>Actinomycetes</taxon>
        <taxon>Streptosporangiales</taxon>
        <taxon>Nocardiopsidaceae</taxon>
        <taxon>Lipingzhangella</taxon>
    </lineage>
</organism>
<sequence length="38" mass="4041">MRALHVVLEDAVLVGEQIQQDAAVALARVADRARGQAV</sequence>
<comment type="caution">
    <text evidence="1">The sequence shown here is derived from an EMBL/GenBank/DDBJ whole genome shotgun (WGS) entry which is preliminary data.</text>
</comment>